<name>A0AAU8KY43_9CAUD</name>
<dbReference type="SMART" id="SM00482">
    <property type="entry name" value="POLAc"/>
    <property type="match status" value="1"/>
</dbReference>
<dbReference type="InterPro" id="IPR002562">
    <property type="entry name" value="3'-5'_exonuclease_dom"/>
</dbReference>
<gene>
    <name evidence="5" type="primary">PAL9_82</name>
</gene>
<evidence type="ECO:0000313" key="5">
    <source>
        <dbReference type="EMBL" id="XCN28474.1"/>
    </source>
</evidence>
<reference evidence="5" key="1">
    <citation type="submission" date="2024-06" db="EMBL/GenBank/DDBJ databases">
        <authorList>
            <person name="Ma Y."/>
            <person name="Tan X."/>
            <person name="Yang Y."/>
        </authorList>
    </citation>
    <scope>NUCLEOTIDE SEQUENCE</scope>
</reference>
<dbReference type="EMBL" id="PP869205">
    <property type="protein sequence ID" value="XCN28474.1"/>
    <property type="molecule type" value="Genomic_DNA"/>
</dbReference>
<dbReference type="SUPFAM" id="SSF53098">
    <property type="entry name" value="Ribonuclease H-like"/>
    <property type="match status" value="1"/>
</dbReference>
<dbReference type="Gene3D" id="3.30.420.10">
    <property type="entry name" value="Ribonuclease H-like superfamily/Ribonuclease H"/>
    <property type="match status" value="1"/>
</dbReference>
<dbReference type="InterPro" id="IPR001098">
    <property type="entry name" value="DNA-dir_DNA_pol_A_palm_dom"/>
</dbReference>
<proteinExistence type="predicted"/>
<dbReference type="InterPro" id="IPR036397">
    <property type="entry name" value="RNaseH_sf"/>
</dbReference>
<keyword evidence="2" id="KW-1194">Viral DNA replication</keyword>
<evidence type="ECO:0000256" key="3">
    <source>
        <dbReference type="SAM" id="MobiDB-lite"/>
    </source>
</evidence>
<dbReference type="GO" id="GO:0003887">
    <property type="term" value="F:DNA-directed DNA polymerase activity"/>
    <property type="evidence" value="ECO:0007669"/>
    <property type="project" value="InterPro"/>
</dbReference>
<dbReference type="InterPro" id="IPR012337">
    <property type="entry name" value="RNaseH-like_sf"/>
</dbReference>
<evidence type="ECO:0000256" key="2">
    <source>
        <dbReference type="ARBA" id="ARBA00023109"/>
    </source>
</evidence>
<dbReference type="SUPFAM" id="SSF52141">
    <property type="entry name" value="Uracil-DNA glycosylase-like"/>
    <property type="match status" value="1"/>
</dbReference>
<dbReference type="InterPro" id="IPR002298">
    <property type="entry name" value="DNA_polymerase_A"/>
</dbReference>
<feature type="region of interest" description="Disordered" evidence="3">
    <location>
        <begin position="929"/>
        <end position="968"/>
    </location>
</feature>
<dbReference type="PRINTS" id="PR00868">
    <property type="entry name" value="DNAPOLI"/>
</dbReference>
<dbReference type="Gene3D" id="1.10.150.20">
    <property type="entry name" value="5' to 3' exonuclease, C-terminal subdomain"/>
    <property type="match status" value="1"/>
</dbReference>
<protein>
    <submittedName>
        <fullName evidence="5">DNA replication protein</fullName>
    </submittedName>
</protein>
<dbReference type="PANTHER" id="PTHR10133">
    <property type="entry name" value="DNA POLYMERASE I"/>
    <property type="match status" value="1"/>
</dbReference>
<feature type="domain" description="DNA-directed DNA polymerase family A palm" evidence="4">
    <location>
        <begin position="600"/>
        <end position="820"/>
    </location>
</feature>
<dbReference type="GO" id="GO:0008408">
    <property type="term" value="F:3'-5' exonuclease activity"/>
    <property type="evidence" value="ECO:0007669"/>
    <property type="project" value="InterPro"/>
</dbReference>
<evidence type="ECO:0000259" key="4">
    <source>
        <dbReference type="SMART" id="SM00482"/>
    </source>
</evidence>
<dbReference type="GO" id="GO:0006261">
    <property type="term" value="P:DNA-templated DNA replication"/>
    <property type="evidence" value="ECO:0007669"/>
    <property type="project" value="InterPro"/>
</dbReference>
<dbReference type="GO" id="GO:0039693">
    <property type="term" value="P:viral DNA genome replication"/>
    <property type="evidence" value="ECO:0007669"/>
    <property type="project" value="UniProtKB-KW"/>
</dbReference>
<dbReference type="Pfam" id="PF01612">
    <property type="entry name" value="DNA_pol_A_exo1"/>
    <property type="match status" value="1"/>
</dbReference>
<dbReference type="PANTHER" id="PTHR10133:SF27">
    <property type="entry name" value="DNA POLYMERASE NU"/>
    <property type="match status" value="1"/>
</dbReference>
<dbReference type="InterPro" id="IPR036895">
    <property type="entry name" value="Uracil-DNA_glycosylase-like_sf"/>
</dbReference>
<dbReference type="GO" id="GO:0006302">
    <property type="term" value="P:double-strand break repair"/>
    <property type="evidence" value="ECO:0007669"/>
    <property type="project" value="TreeGrafter"/>
</dbReference>
<keyword evidence="1" id="KW-0235">DNA replication</keyword>
<evidence type="ECO:0000256" key="1">
    <source>
        <dbReference type="ARBA" id="ARBA00022705"/>
    </source>
</evidence>
<dbReference type="Pfam" id="PF00476">
    <property type="entry name" value="DNA_pol_A"/>
    <property type="match status" value="1"/>
</dbReference>
<dbReference type="Pfam" id="PF03167">
    <property type="entry name" value="UDG"/>
    <property type="match status" value="1"/>
</dbReference>
<dbReference type="Gene3D" id="3.30.70.370">
    <property type="match status" value="1"/>
</dbReference>
<dbReference type="InterPro" id="IPR005122">
    <property type="entry name" value="Uracil-DNA_glycosylase-like"/>
</dbReference>
<sequence length="968" mass="111479">MAFDETLCDGCPIQGEFTPYRGVDGNEDAPYLIVTDLPSQAGARKGRMLPANQGKLLAKCLKDEEFDTADFRLVPMCRCPYNKDSYKTAFKKQINRHCRRHLEDYIDETKPAAIITLGADATGQVMNKNVKITKVRGLAHHSEEFGVPVFPMQSIAVAVNYPQNEPLLAADCASFGRLVDADLDIDTADAFTTGEYTLVKDLQFLIDMDPEILSFDTETTGLRWYQRGVDVRSYRKHLHEGKAWFQPRFQILTMQFTVEAGKSYVLAWDHPEDPIPEEDKPRLRNQLRQLLCAPNRIVVGQRLKFDNVALWMTEGIRFRIGGDTSMMAAIVDENLPEKNLDVLTKLFVKDMAGYADRFNQIVQKDRMWETTLDSLVPYGGGDTDAVFRLYHILEDKIASDEGLWTHYTQVSIPGLNAMARIETHGMYVDMEEAMPQFQAYMEEEVERQRLSLLSQLDRGLKRDVVRDFLSKSQNKNKSAEEALSFGRTDFLKEILFYHPKGFRLKPVVFTKTTDKLEDPNLKEPSTSSKDHLPFFFDTCPFTLELAQYVKDKRMLETNILGFQEKFVVDGMVRPTYYLDVTVTRRTASRDPNGQNFPKRGKKAKMYQKSFVAPRGWVIISCDLSQAELRIAGDMARDPEIIRIYNENGDIHITTACIVARISEEEFHRLPEEQKKDLRTKAKAVNFGFLYGMSWRKFIIYAKTQYGAVFTEQQAKRIRTDYFRRYKNLEVWHKRVRQIVQERGWIRSYSGLIRHLPTVWSHEEYIQAEAIRQGINSPVQEFGSTLGVMALGRMDEELDPEYIKLIGFVHDAIYAYVREEHVDWGLKTLKRYMETNPLEETFNLRMRIPIVADASFGWNQGEMFELSNFRLDEPYDFSTIQDKEGRPLFELPEQVAPANDGYLVGSPYTEPDEFEDENVVSIARVRRIRGASVSSTKKQGHRKGQAPVKVRFAEDSETAPATSRIRRSR</sequence>
<organism evidence="5">
    <name type="scientific">Pseudomonas phage PA_L9</name>
    <dbReference type="NCBI Taxonomy" id="3232177"/>
    <lineage>
        <taxon>Viruses</taxon>
        <taxon>Duplodnaviria</taxon>
        <taxon>Heunggongvirae</taxon>
        <taxon>Uroviricota</taxon>
        <taxon>Caudoviricetes</taxon>
        <taxon>Samunavirus</taxon>
    </lineage>
</organism>
<dbReference type="InterPro" id="IPR043502">
    <property type="entry name" value="DNA/RNA_pol_sf"/>
</dbReference>
<dbReference type="GO" id="GO:0003677">
    <property type="term" value="F:DNA binding"/>
    <property type="evidence" value="ECO:0007669"/>
    <property type="project" value="InterPro"/>
</dbReference>
<dbReference type="Gene3D" id="3.40.470.10">
    <property type="entry name" value="Uracil-DNA glycosylase-like domain"/>
    <property type="match status" value="1"/>
</dbReference>
<dbReference type="SUPFAM" id="SSF56672">
    <property type="entry name" value="DNA/RNA polymerases"/>
    <property type="match status" value="1"/>
</dbReference>
<accession>A0AAU8KY43</accession>